<dbReference type="CDD" id="cd07438">
    <property type="entry name" value="PHP_HisPPase_AMP"/>
    <property type="match status" value="1"/>
</dbReference>
<reference evidence="2 3" key="1">
    <citation type="submission" date="2014-03" db="EMBL/GenBank/DDBJ databases">
        <title>Genome sequence of Clostridium litorale W6, DSM 5388.</title>
        <authorList>
            <person name="Poehlein A."/>
            <person name="Jagirdar A."/>
            <person name="Khonsari B."/>
            <person name="Chibani C.M."/>
            <person name="Gutierrez Gutierrez D.A."/>
            <person name="Davydova E."/>
            <person name="Alghaithi H.S."/>
            <person name="Nair K.P."/>
            <person name="Dhamotharan K."/>
            <person name="Chandran L."/>
            <person name="G W."/>
            <person name="Daniel R."/>
        </authorList>
    </citation>
    <scope>NUCLEOTIDE SEQUENCE [LARGE SCALE GENOMIC DNA]</scope>
    <source>
        <strain evidence="2 3">W6</strain>
    </source>
</reference>
<dbReference type="eggNOG" id="COG0613">
    <property type="taxonomic scope" value="Bacteria"/>
</dbReference>
<dbReference type="Proteomes" id="UP000027946">
    <property type="component" value="Unassembled WGS sequence"/>
</dbReference>
<dbReference type="RefSeq" id="WP_038267441.1">
    <property type="nucleotide sequence ID" value="NZ_FSRH01000014.1"/>
</dbReference>
<dbReference type="Gene3D" id="3.20.20.140">
    <property type="entry name" value="Metal-dependent hydrolases"/>
    <property type="match status" value="1"/>
</dbReference>
<dbReference type="SMART" id="SM00481">
    <property type="entry name" value="POLIIIAc"/>
    <property type="match status" value="1"/>
</dbReference>
<evidence type="ECO:0000259" key="1">
    <source>
        <dbReference type="SMART" id="SM00481"/>
    </source>
</evidence>
<comment type="caution">
    <text evidence="2">The sequence shown here is derived from an EMBL/GenBank/DDBJ whole genome shotgun (WGS) entry which is preliminary data.</text>
</comment>
<gene>
    <name evidence="2" type="primary">trpH</name>
    <name evidence="2" type="ORF">CLIT_24c01080</name>
</gene>
<dbReference type="GO" id="GO:0004534">
    <property type="term" value="F:5'-3' RNA exonuclease activity"/>
    <property type="evidence" value="ECO:0007669"/>
    <property type="project" value="TreeGrafter"/>
</dbReference>
<dbReference type="OrthoDB" id="9804333at2"/>
<dbReference type="InterPro" id="IPR004013">
    <property type="entry name" value="PHP_dom"/>
</dbReference>
<dbReference type="STRING" id="1121324.CLIT_24c01080"/>
<dbReference type="Gene3D" id="1.10.150.650">
    <property type="match status" value="1"/>
</dbReference>
<dbReference type="Pfam" id="PF02811">
    <property type="entry name" value="PHP"/>
    <property type="match status" value="1"/>
</dbReference>
<dbReference type="PANTHER" id="PTHR42924:SF3">
    <property type="entry name" value="POLYMERASE_HISTIDINOL PHOSPHATASE N-TERMINAL DOMAIN-CONTAINING PROTEIN"/>
    <property type="match status" value="1"/>
</dbReference>
<dbReference type="AlphaFoldDB" id="A0A069RB98"/>
<organism evidence="2 3">
    <name type="scientific">Peptoclostridium litorale DSM 5388</name>
    <dbReference type="NCBI Taxonomy" id="1121324"/>
    <lineage>
        <taxon>Bacteria</taxon>
        <taxon>Bacillati</taxon>
        <taxon>Bacillota</taxon>
        <taxon>Clostridia</taxon>
        <taxon>Peptostreptococcales</taxon>
        <taxon>Peptoclostridiaceae</taxon>
        <taxon>Peptoclostridium</taxon>
    </lineage>
</organism>
<dbReference type="SUPFAM" id="SSF89550">
    <property type="entry name" value="PHP domain-like"/>
    <property type="match status" value="1"/>
</dbReference>
<evidence type="ECO:0000313" key="2">
    <source>
        <dbReference type="EMBL" id="KDR94344.1"/>
    </source>
</evidence>
<keyword evidence="3" id="KW-1185">Reference proteome</keyword>
<evidence type="ECO:0000313" key="3">
    <source>
        <dbReference type="Proteomes" id="UP000027946"/>
    </source>
</evidence>
<feature type="domain" description="Polymerase/histidinol phosphatase N-terminal" evidence="1">
    <location>
        <begin position="4"/>
        <end position="69"/>
    </location>
</feature>
<dbReference type="GO" id="GO:0035312">
    <property type="term" value="F:5'-3' DNA exonuclease activity"/>
    <property type="evidence" value="ECO:0007669"/>
    <property type="project" value="TreeGrafter"/>
</dbReference>
<dbReference type="InterPro" id="IPR003141">
    <property type="entry name" value="Pol/His_phosphatase_N"/>
</dbReference>
<proteinExistence type="predicted"/>
<dbReference type="PANTHER" id="PTHR42924">
    <property type="entry name" value="EXONUCLEASE"/>
    <property type="match status" value="1"/>
</dbReference>
<accession>A0A069RB98</accession>
<dbReference type="EMBL" id="JJMM01000023">
    <property type="protein sequence ID" value="KDR94344.1"/>
    <property type="molecule type" value="Genomic_DNA"/>
</dbReference>
<dbReference type="InterPro" id="IPR052018">
    <property type="entry name" value="PHP_domain"/>
</dbReference>
<protein>
    <submittedName>
        <fullName evidence="2">Protein TrpH</fullName>
    </submittedName>
</protein>
<name>A0A069RB98_PEPLI</name>
<dbReference type="InterPro" id="IPR016195">
    <property type="entry name" value="Pol/histidinol_Pase-like"/>
</dbReference>
<sequence>MKLIDMHIHSTYSDGTYSPKEIVDLSLKKGLYGISITDHDCVDGLPEAVEYCKDKNIIFIPGIEFSCFHNDEEVHILGYNIEWTYAPLLKLCQKLQDARVQRARLIIEKLRNIGFDIDYSDIEKYPANSVGRPHIGQVMVDKGYIGSVSEAFEKYIGSGMAAYVERYKLSVSDAINIIKSAKGLSVIAHPFLISNQDSIDAIARMGIDGLEIYHSSHSRDISKKYKYMAKRLGLIITGGSDFHGRNSDFDFFSNTGIKLDEMDSSLLKGVLLNGLR</sequence>